<evidence type="ECO:0000313" key="3">
    <source>
        <dbReference type="EMBL" id="SDE85168.1"/>
    </source>
</evidence>
<dbReference type="Pfam" id="PF04149">
    <property type="entry name" value="DUF397"/>
    <property type="match status" value="1"/>
</dbReference>
<sequence>MTVAPHDSAAPSLTWTRSSYSSGAGGECVEVAACPDTIRVRDSKDTTRPGLAVGHHAWAVFLGSAAERRV</sequence>
<dbReference type="Proteomes" id="UP000198614">
    <property type="component" value="Unassembled WGS sequence"/>
</dbReference>
<organism evidence="3 4">
    <name type="scientific">Streptomyces griseoaurantiacus</name>
    <dbReference type="NCBI Taxonomy" id="68213"/>
    <lineage>
        <taxon>Bacteria</taxon>
        <taxon>Bacillati</taxon>
        <taxon>Actinomycetota</taxon>
        <taxon>Actinomycetes</taxon>
        <taxon>Kitasatosporales</taxon>
        <taxon>Streptomycetaceae</taxon>
        <taxon>Streptomyces</taxon>
        <taxon>Streptomyces aurantiacus group</taxon>
    </lineage>
</organism>
<feature type="compositionally biased region" description="Polar residues" evidence="1">
    <location>
        <begin position="11"/>
        <end position="22"/>
    </location>
</feature>
<evidence type="ECO:0000256" key="1">
    <source>
        <dbReference type="SAM" id="MobiDB-lite"/>
    </source>
</evidence>
<feature type="region of interest" description="Disordered" evidence="1">
    <location>
        <begin position="1"/>
        <end position="25"/>
    </location>
</feature>
<evidence type="ECO:0000259" key="2">
    <source>
        <dbReference type="Pfam" id="PF04149"/>
    </source>
</evidence>
<evidence type="ECO:0000313" key="4">
    <source>
        <dbReference type="Proteomes" id="UP000198614"/>
    </source>
</evidence>
<dbReference type="InterPro" id="IPR007278">
    <property type="entry name" value="DUF397"/>
</dbReference>
<accession>A0A1G7GAJ4</accession>
<reference evidence="3 4" key="1">
    <citation type="submission" date="2016-10" db="EMBL/GenBank/DDBJ databases">
        <authorList>
            <person name="de Groot N.N."/>
        </authorList>
    </citation>
    <scope>NUCLEOTIDE SEQUENCE [LARGE SCALE GENOMIC DNA]</scope>
    <source>
        <strain evidence="3 4">CGMCC 4.1859</strain>
    </source>
</reference>
<dbReference type="EMBL" id="FNAX01000004">
    <property type="protein sequence ID" value="SDE85168.1"/>
    <property type="molecule type" value="Genomic_DNA"/>
</dbReference>
<protein>
    <recommendedName>
        <fullName evidence="2">DUF397 domain-containing protein</fullName>
    </recommendedName>
</protein>
<dbReference type="AlphaFoldDB" id="A0A1G7GAJ4"/>
<feature type="domain" description="DUF397" evidence="2">
    <location>
        <begin position="13"/>
        <end position="65"/>
    </location>
</feature>
<gene>
    <name evidence="3" type="ORF">SAMN05216260_104159</name>
</gene>
<name>A0A1G7GAJ4_9ACTN</name>
<proteinExistence type="predicted"/>
<dbReference type="OrthoDB" id="4562195at2"/>